<gene>
    <name evidence="1" type="ordered locus">GYO_3410</name>
</gene>
<protein>
    <submittedName>
        <fullName evidence="1">Uncharacterized protein</fullName>
    </submittedName>
</protein>
<dbReference type="AlphaFoldDB" id="G4P009"/>
<accession>G4P009</accession>
<keyword evidence="2" id="KW-1185">Reference proteome</keyword>
<dbReference type="HOGENOM" id="CLU_3324684_0_0_9"/>
<name>G4P009_BACS4</name>
<evidence type="ECO:0000313" key="1">
    <source>
        <dbReference type="EMBL" id="AEP87988.1"/>
    </source>
</evidence>
<reference evidence="1 2" key="1">
    <citation type="journal article" date="2012" name="J. Bacteriol.">
        <title>Whole-genome sequences of Bacillus subtilis and close relatives.</title>
        <authorList>
            <person name="Earl A.M."/>
            <person name="Eppinger M."/>
            <person name="Fricke W.F."/>
            <person name="Rosovitz M.J."/>
            <person name="Rasko D.A."/>
            <person name="Daugherty S."/>
            <person name="Losick R."/>
            <person name="Kolter R."/>
            <person name="Ravel J."/>
        </authorList>
    </citation>
    <scope>NUCLEOTIDE SEQUENCE [LARGE SCALE GENOMIC DNA]</scope>
    <source>
        <strain evidence="2">DSM 15029 / JCM 12233 / NBRC 101239 / NRRL B-23049 / TU-B-10</strain>
    </source>
</reference>
<dbReference type="EMBL" id="CP002905">
    <property type="protein sequence ID" value="AEP87988.1"/>
    <property type="molecule type" value="Genomic_DNA"/>
</dbReference>
<dbReference type="STRING" id="1052585.GYO_3410"/>
<evidence type="ECO:0000313" key="2">
    <source>
        <dbReference type="Proteomes" id="UP000002651"/>
    </source>
</evidence>
<dbReference type="KEGG" id="bst:GYO_3410"/>
<sequence>MQRAWAMKVKKTEDSRKRTSSIFYFKTFLSSRYILYQT</sequence>
<dbReference type="Proteomes" id="UP000002651">
    <property type="component" value="Chromosome"/>
</dbReference>
<proteinExistence type="predicted"/>
<organism evidence="1 2">
    <name type="scientific">Bacillus spizizenii (strain DSM 15029 / JCM 12233 / NBRC 101239 / NRRL B-23049 / TU-B-10)</name>
    <name type="common">Bacillus subtilis subsp. spizizenii</name>
    <dbReference type="NCBI Taxonomy" id="1052585"/>
    <lineage>
        <taxon>Bacteria</taxon>
        <taxon>Bacillati</taxon>
        <taxon>Bacillota</taxon>
        <taxon>Bacilli</taxon>
        <taxon>Bacillales</taxon>
        <taxon>Bacillaceae</taxon>
        <taxon>Bacillus</taxon>
    </lineage>
</organism>